<dbReference type="OrthoDB" id="440202at2759"/>
<dbReference type="SMART" id="SM01070">
    <property type="entry name" value="CDC37_M"/>
    <property type="match status" value="1"/>
</dbReference>
<dbReference type="InterPro" id="IPR038189">
    <property type="entry name" value="Cdc37_Hsp90-bd_sf"/>
</dbReference>
<dbReference type="Pfam" id="PF03234">
    <property type="entry name" value="CDC37_N"/>
    <property type="match status" value="1"/>
</dbReference>
<dbReference type="InterPro" id="IPR013855">
    <property type="entry name" value="Cdc37_N_dom"/>
</dbReference>
<evidence type="ECO:0000256" key="2">
    <source>
        <dbReference type="ARBA" id="ARBA00006222"/>
    </source>
</evidence>
<keyword evidence="3" id="KW-0963">Cytoplasm</keyword>
<dbReference type="Gene3D" id="1.20.58.610">
    <property type="entry name" value="Cdc37, Hsp90 binding domain"/>
    <property type="match status" value="1"/>
</dbReference>
<feature type="domain" description="Cdc37 C-terminal" evidence="8">
    <location>
        <begin position="396"/>
        <end position="477"/>
    </location>
</feature>
<protein>
    <recommendedName>
        <fullName evidence="5">Hsp90 chaperone protein kinase-targeting subunit</fullName>
    </recommendedName>
</protein>
<dbReference type="Pfam" id="PF08565">
    <property type="entry name" value="CDC37_M"/>
    <property type="match status" value="1"/>
</dbReference>
<dbReference type="Pfam" id="PF08564">
    <property type="entry name" value="CDC37_C"/>
    <property type="match status" value="1"/>
</dbReference>
<evidence type="ECO:0000256" key="1">
    <source>
        <dbReference type="ARBA" id="ARBA00004496"/>
    </source>
</evidence>
<dbReference type="GO" id="GO:0031072">
    <property type="term" value="F:heat shock protein binding"/>
    <property type="evidence" value="ECO:0007669"/>
    <property type="project" value="TreeGrafter"/>
</dbReference>
<proteinExistence type="inferred from homology"/>
<dbReference type="GO" id="GO:0006457">
    <property type="term" value="P:protein folding"/>
    <property type="evidence" value="ECO:0007669"/>
    <property type="project" value="TreeGrafter"/>
</dbReference>
<dbReference type="GO" id="GO:0019901">
    <property type="term" value="F:protein kinase binding"/>
    <property type="evidence" value="ECO:0007669"/>
    <property type="project" value="InterPro"/>
</dbReference>
<dbReference type="Proteomes" id="UP001150907">
    <property type="component" value="Unassembled WGS sequence"/>
</dbReference>
<comment type="caution">
    <text evidence="11">The sequence shown here is derived from an EMBL/GenBank/DDBJ whole genome shotgun (WGS) entry which is preliminary data.</text>
</comment>
<feature type="compositionally biased region" description="Low complexity" evidence="7">
    <location>
        <begin position="210"/>
        <end position="221"/>
    </location>
</feature>
<dbReference type="SUPFAM" id="SSF101391">
    <property type="entry name" value="Hsp90 co-chaperone CDC37"/>
    <property type="match status" value="1"/>
</dbReference>
<keyword evidence="4" id="KW-0143">Chaperone</keyword>
<reference evidence="11" key="1">
    <citation type="submission" date="2022-07" db="EMBL/GenBank/DDBJ databases">
        <title>Phylogenomic reconstructions and comparative analyses of Kickxellomycotina fungi.</title>
        <authorList>
            <person name="Reynolds N.K."/>
            <person name="Stajich J.E."/>
            <person name="Barry K."/>
            <person name="Grigoriev I.V."/>
            <person name="Crous P."/>
            <person name="Smith M.E."/>
        </authorList>
    </citation>
    <scope>NUCLEOTIDE SEQUENCE</scope>
    <source>
        <strain evidence="11">IMI 214461</strain>
    </source>
</reference>
<evidence type="ECO:0000256" key="4">
    <source>
        <dbReference type="ARBA" id="ARBA00023186"/>
    </source>
</evidence>
<feature type="coiled-coil region" evidence="6">
    <location>
        <begin position="151"/>
        <end position="178"/>
    </location>
</feature>
<dbReference type="InterPro" id="IPR004918">
    <property type="entry name" value="Cdc37"/>
</dbReference>
<comment type="similarity">
    <text evidence="2">Belongs to the CDC37 family.</text>
</comment>
<evidence type="ECO:0000259" key="10">
    <source>
        <dbReference type="SMART" id="SM01071"/>
    </source>
</evidence>
<evidence type="ECO:0000256" key="6">
    <source>
        <dbReference type="SAM" id="Coils"/>
    </source>
</evidence>
<dbReference type="GO" id="GO:0050821">
    <property type="term" value="P:protein stabilization"/>
    <property type="evidence" value="ECO:0007669"/>
    <property type="project" value="TreeGrafter"/>
</dbReference>
<keyword evidence="6" id="KW-0175">Coiled coil</keyword>
<dbReference type="GO" id="GO:0051087">
    <property type="term" value="F:protein-folding chaperone binding"/>
    <property type="evidence" value="ECO:0007669"/>
    <property type="project" value="TreeGrafter"/>
</dbReference>
<dbReference type="GO" id="GO:0005737">
    <property type="term" value="C:cytoplasm"/>
    <property type="evidence" value="ECO:0007669"/>
    <property type="project" value="UniProtKB-SubCell"/>
</dbReference>
<feature type="domain" description="Cdc37 N-terminal" evidence="10">
    <location>
        <begin position="2"/>
        <end position="196"/>
    </location>
</feature>
<dbReference type="AlphaFoldDB" id="A0A9W8BQB7"/>
<name>A0A9W8BQB7_9FUNG</name>
<dbReference type="PANTHER" id="PTHR12800">
    <property type="entry name" value="CDC37-RELATED"/>
    <property type="match status" value="1"/>
</dbReference>
<feature type="region of interest" description="Disordered" evidence="7">
    <location>
        <begin position="210"/>
        <end position="256"/>
    </location>
</feature>
<evidence type="ECO:0000259" key="8">
    <source>
        <dbReference type="SMART" id="SM01069"/>
    </source>
</evidence>
<sequence>MPLDYSKWDNLELSDDSDIESHPNIEKGTFIRLRQRKIREDRENRRMRRERILATIDMNNRLIERLNSARDNYASASAESLKEAFDGVDKEVELAREQKQAREAAAKAGTELEPPSDGEMVNALLARIEDDLHRQSATKLDTVEARRDAYVGQISQHLEKLRQTMVELERELGEVRREEAKHVSVDSIVHEGFNRTIVSKSNSSTAAAAAASASGSSTKTATRTEKQTVTTEEVLNPASVGKHKDSDDVSDEIDDNGDLKLDDDAKAFAILKSMSDSMDYIRKHLSVITEKKADQILGHAFTLELAGKHALSLQYVRQSLILTYILQMGASGVNVFFSRIGAKGPAQDMFEKDVESRYKHIVGRCKVIKSEDQESDEQQVESIQLQCDDPTAPIRMSVPDESDESEDPARVELFKQLPESLQSALSEGTLDAVNKVLADIPGPEAERLLAICGQGGFLVIDGEIVVDPSNEAESSTKE</sequence>
<dbReference type="EMBL" id="JANBQF010000005">
    <property type="protein sequence ID" value="KAJ2008431.1"/>
    <property type="molecule type" value="Genomic_DNA"/>
</dbReference>
<gene>
    <name evidence="11" type="primary">CDC37</name>
    <name evidence="11" type="ORF">H4R26_000208</name>
</gene>
<comment type="subcellular location">
    <subcellularLocation>
        <location evidence="1">Cytoplasm</location>
    </subcellularLocation>
</comment>
<evidence type="ECO:0000313" key="12">
    <source>
        <dbReference type="Proteomes" id="UP001150907"/>
    </source>
</evidence>
<evidence type="ECO:0000256" key="5">
    <source>
        <dbReference type="ARBA" id="ARBA00031396"/>
    </source>
</evidence>
<organism evidence="11 12">
    <name type="scientific">Coemansia thaxteri</name>
    <dbReference type="NCBI Taxonomy" id="2663907"/>
    <lineage>
        <taxon>Eukaryota</taxon>
        <taxon>Fungi</taxon>
        <taxon>Fungi incertae sedis</taxon>
        <taxon>Zoopagomycota</taxon>
        <taxon>Kickxellomycotina</taxon>
        <taxon>Kickxellomycetes</taxon>
        <taxon>Kickxellales</taxon>
        <taxon>Kickxellaceae</taxon>
        <taxon>Coemansia</taxon>
    </lineage>
</organism>
<keyword evidence="12" id="KW-1185">Reference proteome</keyword>
<evidence type="ECO:0000256" key="3">
    <source>
        <dbReference type="ARBA" id="ARBA00022490"/>
    </source>
</evidence>
<dbReference type="InterPro" id="IPR013873">
    <property type="entry name" value="Cdc37_C"/>
</dbReference>
<dbReference type="GO" id="GO:0051082">
    <property type="term" value="F:unfolded protein binding"/>
    <property type="evidence" value="ECO:0007669"/>
    <property type="project" value="TreeGrafter"/>
</dbReference>
<feature type="coiled-coil region" evidence="6">
    <location>
        <begin position="59"/>
        <end position="98"/>
    </location>
</feature>
<dbReference type="SMART" id="SM01071">
    <property type="entry name" value="CDC37_N"/>
    <property type="match status" value="1"/>
</dbReference>
<feature type="domain" description="Cdc37 Hsp90 binding" evidence="9">
    <location>
        <begin position="216"/>
        <end position="379"/>
    </location>
</feature>
<evidence type="ECO:0000313" key="11">
    <source>
        <dbReference type="EMBL" id="KAJ2008431.1"/>
    </source>
</evidence>
<accession>A0A9W8BQB7</accession>
<dbReference type="SMART" id="SM01069">
    <property type="entry name" value="CDC37_C"/>
    <property type="match status" value="1"/>
</dbReference>
<dbReference type="PANTHER" id="PTHR12800:SF4">
    <property type="entry name" value="HSP90 CO-CHAPERONE CDC37"/>
    <property type="match status" value="1"/>
</dbReference>
<evidence type="ECO:0000256" key="7">
    <source>
        <dbReference type="SAM" id="MobiDB-lite"/>
    </source>
</evidence>
<dbReference type="InterPro" id="IPR013874">
    <property type="entry name" value="Cdc37_Hsp90-bd"/>
</dbReference>
<evidence type="ECO:0000259" key="9">
    <source>
        <dbReference type="SMART" id="SM01070"/>
    </source>
</evidence>